<feature type="coiled-coil region" evidence="1">
    <location>
        <begin position="437"/>
        <end position="475"/>
    </location>
</feature>
<organism evidence="3 4">
    <name type="scientific">Delftia lacustris</name>
    <dbReference type="NCBI Taxonomy" id="558537"/>
    <lineage>
        <taxon>Bacteria</taxon>
        <taxon>Pseudomonadati</taxon>
        <taxon>Pseudomonadota</taxon>
        <taxon>Betaproteobacteria</taxon>
        <taxon>Burkholderiales</taxon>
        <taxon>Comamonadaceae</taxon>
        <taxon>Delftia</taxon>
    </lineage>
</organism>
<feature type="region of interest" description="Disordered" evidence="2">
    <location>
        <begin position="831"/>
        <end position="854"/>
    </location>
</feature>
<dbReference type="EMBL" id="FNPE01000048">
    <property type="protein sequence ID" value="SDZ62317.1"/>
    <property type="molecule type" value="Genomic_DNA"/>
</dbReference>
<dbReference type="AlphaFoldDB" id="A0A1H3UJ45"/>
<dbReference type="SUPFAM" id="SSF52540">
    <property type="entry name" value="P-loop containing nucleoside triphosphate hydrolases"/>
    <property type="match status" value="1"/>
</dbReference>
<accession>A0A1H3UJ45</accession>
<dbReference type="Pfam" id="PF12128">
    <property type="entry name" value="DUF3584"/>
    <property type="match status" value="1"/>
</dbReference>
<sequence>MHLRVEAAFHGPLIAISMERTHPEKKYQLRRMLLINAGTNKHLPSNRITSIDPRGGALVTGPNGVGKTMTLRLLPLFFGYLPSRLVSGGDGQKGMVRFILPEETSAIAFEYQRGDEGELRLAVMRRDRIDANAPFYRIFRSGWDQSLFVRDGIFLTDEEVTSITCTHYTKKLTSAEYRAVILRSTLISKDKNMRALQVEHSFGPSPLENLDRLVATMLQDTVSFSDIIQVAVSRVKQNIGANTEHGKLAFKQRRSQIDDWISRRRAGAQALERAGDVTALRESMERTVAYENKIRATWWDADALKKLKEEFYATKVAELAELDRLWSLAVEDEGSVHLRLTAAVLEADKKHAEACRERDELQAKWRHFLREDAQGWKQQMSTFASLQSGLLALERQIDAATLQQSDAIKHYGKLKEDVRTRASEDIQALELSKKSPSEEMERNHLQIEEEFERTIAELKEEHEGAMLALQESKDAFTEQLGEWRQRLREPQPSEDALEALRTANTSLHVHQKRLLDAVEHNRRLGAVASQTKQTFDKREDDLHTARSRLEGAQNALAVEIERLNPPVGTLLHALRNHPDQGWRHSLAKVIDAGLLMRADLDPSWLEEGGTLYGWDLQTQEIESPRWVDDDQVRVAIAEHEHAIGVARVRLAANQEELERLSAALGSAEQAFTTDSAELEVMQGQAMGLGNAVEQAQLEIETQKSSIAATAKGRVDSLVKDLADLSAQIGRKSTDWRDQENGLQAERRTLKDEATRKRNATLQTIDDAIAEVRKQVGLRCRDIDIQMNEHLSAQGVNVERLGEQRQEADDLSRRIQAIERHRPLVKEWDDFTSTGGESRLASSRTRADESGSALEGAQDQLLQHNIRWKTRTEDHGGARKHLTDEMEQLQKDINSLQTLLTEIGIKPAQVVSTITLRHSVDQLRGRYQEERNELQKAQSAMSTKFHNLRNELLHGERQLGKFVQDWMNQRVDASASTFSQALELCSCHGRIAPEFIRPNNLELRTILANIGSLHATISNFESEVKRVNERLQDGLSQVKCFERIQDLKLNIEPNFEDLGFYKKLSHMSTAIRAYNESGAPLEENVPAPKEIVAALSDFASVLGNDGSLEVNLGQHITLCGSVVDNGKLKQFKREKELVSISSNGLSSILRITLVTALINTMRGSDPVYVPWVTDEIATFDGPNLTALMQMLVENKIDVVTAAPDLDPLLHPQFSQRYIFQDRGRVRVLADRHRLEPAKLVGAPS</sequence>
<evidence type="ECO:0000256" key="1">
    <source>
        <dbReference type="SAM" id="Coils"/>
    </source>
</evidence>
<keyword evidence="1" id="KW-0175">Coiled coil</keyword>
<dbReference type="InterPro" id="IPR021979">
    <property type="entry name" value="DUF3584"/>
</dbReference>
<name>A0A1H3UJ45_9BURK</name>
<feature type="compositionally biased region" description="Polar residues" evidence="2">
    <location>
        <begin position="831"/>
        <end position="843"/>
    </location>
</feature>
<gene>
    <name evidence="3" type="ORF">SAMN05421547_1486</name>
</gene>
<dbReference type="InterPro" id="IPR027417">
    <property type="entry name" value="P-loop_NTPase"/>
</dbReference>
<reference evidence="3 4" key="1">
    <citation type="submission" date="2016-10" db="EMBL/GenBank/DDBJ databases">
        <authorList>
            <person name="de Groot N.N."/>
        </authorList>
    </citation>
    <scope>NUCLEOTIDE SEQUENCE [LARGE SCALE GENOMIC DNA]</scope>
    <source>
        <strain evidence="3 4">LMG 24775</strain>
    </source>
</reference>
<proteinExistence type="predicted"/>
<feature type="coiled-coil region" evidence="1">
    <location>
        <begin position="878"/>
        <end position="939"/>
    </location>
</feature>
<evidence type="ECO:0000313" key="4">
    <source>
        <dbReference type="Proteomes" id="UP000183417"/>
    </source>
</evidence>
<dbReference type="Proteomes" id="UP000183417">
    <property type="component" value="Unassembled WGS sequence"/>
</dbReference>
<protein>
    <recommendedName>
        <fullName evidence="5">ATP-binding protein</fullName>
    </recommendedName>
</protein>
<evidence type="ECO:0000256" key="2">
    <source>
        <dbReference type="SAM" id="MobiDB-lite"/>
    </source>
</evidence>
<evidence type="ECO:0000313" key="3">
    <source>
        <dbReference type="EMBL" id="SDZ62317.1"/>
    </source>
</evidence>
<evidence type="ECO:0008006" key="5">
    <source>
        <dbReference type="Google" id="ProtNLM"/>
    </source>
</evidence>